<reference evidence="1 2" key="1">
    <citation type="journal article" date="2019" name="bioRxiv">
        <title>Bacteria contribute to plant secondary compound degradation in a generalist herbivore system.</title>
        <authorList>
            <person name="Francoeur C.B."/>
            <person name="Khadempour L."/>
            <person name="Moreira-Soto R.D."/>
            <person name="Gotting K."/>
            <person name="Book A.J."/>
            <person name="Pinto-Tomas A.A."/>
            <person name="Keefover-Ring K."/>
            <person name="Currie C.R."/>
        </authorList>
    </citation>
    <scope>NUCLEOTIDE SEQUENCE [LARGE SCALE GENOMIC DNA]</scope>
    <source>
        <strain evidence="1 2">Acro-805</strain>
    </source>
</reference>
<evidence type="ECO:0000313" key="2">
    <source>
        <dbReference type="Proteomes" id="UP000780690"/>
    </source>
</evidence>
<proteinExistence type="predicted"/>
<accession>A0ABX0R6Z0</accession>
<keyword evidence="2" id="KW-1185">Reference proteome</keyword>
<sequence>MSDNEITIYGFHINDWKRPILKSWFPDRKFVFIPFKLKDKASRDIWIKKINNTKNAEIMIWGMKVHPDFLKINVKKTYIEDGFIRSLGLGASHTAPLSLNFDSRTLYFNAREESDLENILQNNIFDDGLIERAKAFKKELIESGISKYNNSEKIDISKIYGVKDRKRILVIGQVEDDASIEYGSKIKYTNNDIVMIARIENPEAQILYKPHPDVLSGFRKYQSNPSDVKNICSIITNDFPLSQALETIDHVYTISSLAGFEALIRGIHVTTLGCPFYSGWGLTDDRQENSRRTRKLTIDELFAGSYIVYPKYFDPIYRKYISPEEALKFLSEMKKIKSLNSDGDVIVANEKTNENSITDSLSDKTNELLSLREHIHSLEKSISMLSRKIDNQLIEVMKIKNASN</sequence>
<organism evidence="1 2">
    <name type="scientific">Candidatus Pantoea formicae</name>
    <dbReference type="NCBI Taxonomy" id="2608355"/>
    <lineage>
        <taxon>Bacteria</taxon>
        <taxon>Pseudomonadati</taxon>
        <taxon>Pseudomonadota</taxon>
        <taxon>Gammaproteobacteria</taxon>
        <taxon>Enterobacterales</taxon>
        <taxon>Erwiniaceae</taxon>
        <taxon>Pantoea</taxon>
    </lineage>
</organism>
<comment type="caution">
    <text evidence="1">The sequence shown here is derived from an EMBL/GenBank/DDBJ whole genome shotgun (WGS) entry which is preliminary data.</text>
</comment>
<dbReference type="InterPro" id="IPR007833">
    <property type="entry name" value="Capsule_polysaccharide_synth"/>
</dbReference>
<dbReference type="Proteomes" id="UP000780690">
    <property type="component" value="Unassembled WGS sequence"/>
</dbReference>
<evidence type="ECO:0000313" key="1">
    <source>
        <dbReference type="EMBL" id="NIF03056.1"/>
    </source>
</evidence>
<dbReference type="CDD" id="cd16439">
    <property type="entry name" value="beta_Kdo_transferase_KpsC_2"/>
    <property type="match status" value="1"/>
</dbReference>
<dbReference type="Pfam" id="PF05159">
    <property type="entry name" value="Capsule_synth"/>
    <property type="match status" value="1"/>
</dbReference>
<name>A0ABX0R6Z0_9GAMM</name>
<dbReference type="EMBL" id="VWXD01000013">
    <property type="protein sequence ID" value="NIF03056.1"/>
    <property type="molecule type" value="Genomic_DNA"/>
</dbReference>
<protein>
    <submittedName>
        <fullName evidence="1">Capsular polysaccharide biosynthesis protein</fullName>
    </submittedName>
</protein>
<gene>
    <name evidence="1" type="ORF">F3J38_23930</name>
</gene>